<evidence type="ECO:0000256" key="2">
    <source>
        <dbReference type="ARBA" id="ARBA00012438"/>
    </source>
</evidence>
<dbReference type="InterPro" id="IPR029016">
    <property type="entry name" value="GAF-like_dom_sf"/>
</dbReference>
<dbReference type="InterPro" id="IPR003594">
    <property type="entry name" value="HATPase_dom"/>
</dbReference>
<dbReference type="EC" id="2.7.13.3" evidence="2"/>
<dbReference type="SUPFAM" id="SSF52172">
    <property type="entry name" value="CheY-like"/>
    <property type="match status" value="2"/>
</dbReference>
<protein>
    <recommendedName>
        <fullName evidence="2">histidine kinase</fullName>
        <ecNumber evidence="2">2.7.13.3</ecNumber>
    </recommendedName>
</protein>
<evidence type="ECO:0000256" key="1">
    <source>
        <dbReference type="ARBA" id="ARBA00000085"/>
    </source>
</evidence>
<feature type="domain" description="PAC" evidence="12">
    <location>
        <begin position="99"/>
        <end position="151"/>
    </location>
</feature>
<dbReference type="Pfam" id="PF02518">
    <property type="entry name" value="HATPase_c"/>
    <property type="match status" value="1"/>
</dbReference>
<keyword evidence="3 6" id="KW-0597">Phosphoprotein</keyword>
<proteinExistence type="predicted"/>
<evidence type="ECO:0000256" key="8">
    <source>
        <dbReference type="SAM" id="MobiDB-lite"/>
    </source>
</evidence>
<feature type="modified residue" description="4-aspartylphosphate" evidence="6">
    <location>
        <position position="1158"/>
    </location>
</feature>
<dbReference type="SMART" id="SM00065">
    <property type="entry name" value="GAF"/>
    <property type="match status" value="1"/>
</dbReference>
<dbReference type="PROSITE" id="PS50113">
    <property type="entry name" value="PAC"/>
    <property type="match status" value="4"/>
</dbReference>
<comment type="catalytic activity">
    <reaction evidence="1">
        <text>ATP + protein L-histidine = ADP + protein N-phospho-L-histidine.</text>
        <dbReference type="EC" id="2.7.13.3"/>
    </reaction>
</comment>
<dbReference type="InterPro" id="IPR004358">
    <property type="entry name" value="Sig_transdc_His_kin-like_C"/>
</dbReference>
<dbReference type="Pfam" id="PF08447">
    <property type="entry name" value="PAS_3"/>
    <property type="match status" value="4"/>
</dbReference>
<reference evidence="13 14" key="1">
    <citation type="submission" date="2017-06" db="EMBL/GenBank/DDBJ databases">
        <authorList>
            <person name="Kim H.J."/>
            <person name="Triplett B.A."/>
        </authorList>
    </citation>
    <scope>NUCLEOTIDE SEQUENCE [LARGE SCALE GENOMIC DNA]</scope>
    <source>
        <strain evidence="13 14">DSM 14713</strain>
    </source>
</reference>
<dbReference type="Pfam" id="PF00512">
    <property type="entry name" value="HisKA"/>
    <property type="match status" value="1"/>
</dbReference>
<dbReference type="EMBL" id="CP022163">
    <property type="protein sequence ID" value="ATB32138.1"/>
    <property type="molecule type" value="Genomic_DNA"/>
</dbReference>
<dbReference type="PROSITE" id="PS50112">
    <property type="entry name" value="PAS"/>
    <property type="match status" value="2"/>
</dbReference>
<dbReference type="SUPFAM" id="SSF55781">
    <property type="entry name" value="GAF domain-like"/>
    <property type="match status" value="1"/>
</dbReference>
<dbReference type="InterPro" id="IPR000014">
    <property type="entry name" value="PAS"/>
</dbReference>
<dbReference type="PANTHER" id="PTHR43304:SF1">
    <property type="entry name" value="PAC DOMAIN-CONTAINING PROTEIN"/>
    <property type="match status" value="1"/>
</dbReference>
<dbReference type="InterPro" id="IPR003661">
    <property type="entry name" value="HisK_dim/P_dom"/>
</dbReference>
<feature type="modified residue" description="4-aspartylphosphate" evidence="6">
    <location>
        <position position="1013"/>
    </location>
</feature>
<dbReference type="PROSITE" id="PS50109">
    <property type="entry name" value="HIS_KIN"/>
    <property type="match status" value="1"/>
</dbReference>
<dbReference type="PROSITE" id="PS50110">
    <property type="entry name" value="RESPONSE_REGULATORY"/>
    <property type="match status" value="2"/>
</dbReference>
<name>A0A250ILK2_9BACT</name>
<accession>A0A250ILK2</accession>
<feature type="coiled-coil region" evidence="7">
    <location>
        <begin position="561"/>
        <end position="588"/>
    </location>
</feature>
<dbReference type="Gene3D" id="3.30.450.40">
    <property type="match status" value="1"/>
</dbReference>
<dbReference type="InterPro" id="IPR035965">
    <property type="entry name" value="PAS-like_dom_sf"/>
</dbReference>
<dbReference type="Gene3D" id="1.10.287.130">
    <property type="match status" value="1"/>
</dbReference>
<feature type="region of interest" description="Disordered" evidence="8">
    <location>
        <begin position="1"/>
        <end position="25"/>
    </location>
</feature>
<dbReference type="Pfam" id="PF01590">
    <property type="entry name" value="GAF"/>
    <property type="match status" value="1"/>
</dbReference>
<dbReference type="InterPro" id="IPR036890">
    <property type="entry name" value="HATPase_C_sf"/>
</dbReference>
<dbReference type="CDD" id="cd18161">
    <property type="entry name" value="REC_hyHK_blue-like"/>
    <property type="match status" value="1"/>
</dbReference>
<feature type="domain" description="PAS" evidence="11">
    <location>
        <begin position="600"/>
        <end position="655"/>
    </location>
</feature>
<evidence type="ECO:0000256" key="6">
    <source>
        <dbReference type="PROSITE-ProRule" id="PRU00169"/>
    </source>
</evidence>
<dbReference type="CDD" id="cd16919">
    <property type="entry name" value="HATPase_CckA-like"/>
    <property type="match status" value="1"/>
</dbReference>
<feature type="domain" description="Response regulatory" evidence="10">
    <location>
        <begin position="1109"/>
        <end position="1223"/>
    </location>
</feature>
<dbReference type="GO" id="GO:0000155">
    <property type="term" value="F:phosphorelay sensor kinase activity"/>
    <property type="evidence" value="ECO:0007669"/>
    <property type="project" value="InterPro"/>
</dbReference>
<dbReference type="NCBIfam" id="TIGR00229">
    <property type="entry name" value="sensory_box"/>
    <property type="match status" value="4"/>
</dbReference>
<dbReference type="SMART" id="SM00086">
    <property type="entry name" value="PAC"/>
    <property type="match status" value="4"/>
</dbReference>
<evidence type="ECO:0000259" key="12">
    <source>
        <dbReference type="PROSITE" id="PS50113"/>
    </source>
</evidence>
<keyword evidence="5 13" id="KW-0418">Kinase</keyword>
<evidence type="ECO:0000256" key="5">
    <source>
        <dbReference type="ARBA" id="ARBA00022777"/>
    </source>
</evidence>
<feature type="region of interest" description="Disordered" evidence="8">
    <location>
        <begin position="1082"/>
        <end position="1105"/>
    </location>
</feature>
<dbReference type="InterPro" id="IPR000700">
    <property type="entry name" value="PAS-assoc_C"/>
</dbReference>
<dbReference type="Pfam" id="PF00072">
    <property type="entry name" value="Response_reg"/>
    <property type="match status" value="2"/>
</dbReference>
<dbReference type="Gene3D" id="3.40.50.2300">
    <property type="match status" value="2"/>
</dbReference>
<dbReference type="SUPFAM" id="SSF55785">
    <property type="entry name" value="PYP-like sensor domain (PAS domain)"/>
    <property type="match status" value="4"/>
</dbReference>
<dbReference type="Gene3D" id="3.30.565.10">
    <property type="entry name" value="Histidine kinase-like ATPase, C-terminal domain"/>
    <property type="match status" value="1"/>
</dbReference>
<dbReference type="SMART" id="SM00388">
    <property type="entry name" value="HisKA"/>
    <property type="match status" value="1"/>
</dbReference>
<organism evidence="13 14">
    <name type="scientific">Melittangium boletus DSM 14713</name>
    <dbReference type="NCBI Taxonomy" id="1294270"/>
    <lineage>
        <taxon>Bacteria</taxon>
        <taxon>Pseudomonadati</taxon>
        <taxon>Myxococcota</taxon>
        <taxon>Myxococcia</taxon>
        <taxon>Myxococcales</taxon>
        <taxon>Cystobacterineae</taxon>
        <taxon>Archangiaceae</taxon>
        <taxon>Melittangium</taxon>
    </lineage>
</organism>
<feature type="domain" description="PAC" evidence="12">
    <location>
        <begin position="225"/>
        <end position="278"/>
    </location>
</feature>
<dbReference type="Gene3D" id="3.30.450.20">
    <property type="entry name" value="PAS domain"/>
    <property type="match status" value="4"/>
</dbReference>
<dbReference type="CDD" id="cd00130">
    <property type="entry name" value="PAS"/>
    <property type="match status" value="4"/>
</dbReference>
<evidence type="ECO:0000259" key="11">
    <source>
        <dbReference type="PROSITE" id="PS50112"/>
    </source>
</evidence>
<dbReference type="SMART" id="SM00387">
    <property type="entry name" value="HATPase_c"/>
    <property type="match status" value="1"/>
</dbReference>
<dbReference type="InterPro" id="IPR005467">
    <property type="entry name" value="His_kinase_dom"/>
</dbReference>
<evidence type="ECO:0000313" key="13">
    <source>
        <dbReference type="EMBL" id="ATB32138.1"/>
    </source>
</evidence>
<feature type="domain" description="Histidine kinase" evidence="9">
    <location>
        <begin position="719"/>
        <end position="942"/>
    </location>
</feature>
<feature type="compositionally biased region" description="Pro residues" evidence="8">
    <location>
        <begin position="1093"/>
        <end position="1105"/>
    </location>
</feature>
<dbReference type="InterPro" id="IPR011006">
    <property type="entry name" value="CheY-like_superfamily"/>
</dbReference>
<dbReference type="SMART" id="SM00091">
    <property type="entry name" value="PAS"/>
    <property type="match status" value="4"/>
</dbReference>
<dbReference type="Gene3D" id="2.10.70.100">
    <property type="match status" value="1"/>
</dbReference>
<dbReference type="KEGG" id="mbd:MEBOL_005614"/>
<keyword evidence="7" id="KW-0175">Coiled coil</keyword>
<keyword evidence="4" id="KW-0808">Transferase</keyword>
<dbReference type="PRINTS" id="PR00344">
    <property type="entry name" value="BCTRLSENSOR"/>
</dbReference>
<dbReference type="InterPro" id="IPR001789">
    <property type="entry name" value="Sig_transdc_resp-reg_receiver"/>
</dbReference>
<dbReference type="SMART" id="SM00448">
    <property type="entry name" value="REC"/>
    <property type="match status" value="2"/>
</dbReference>
<dbReference type="CDD" id="cd00082">
    <property type="entry name" value="HisKA"/>
    <property type="match status" value="1"/>
</dbReference>
<gene>
    <name evidence="13" type="ORF">MEBOL_005614</name>
</gene>
<dbReference type="PANTHER" id="PTHR43304">
    <property type="entry name" value="PHYTOCHROME-LIKE PROTEIN CPH1"/>
    <property type="match status" value="1"/>
</dbReference>
<keyword evidence="14" id="KW-1185">Reference proteome</keyword>
<feature type="coiled-coil region" evidence="7">
    <location>
        <begin position="262"/>
        <end position="289"/>
    </location>
</feature>
<dbReference type="SUPFAM" id="SSF47384">
    <property type="entry name" value="Homodimeric domain of signal transducing histidine kinase"/>
    <property type="match status" value="1"/>
</dbReference>
<feature type="domain" description="PAS" evidence="11">
    <location>
        <begin position="26"/>
        <end position="96"/>
    </location>
</feature>
<evidence type="ECO:0000256" key="4">
    <source>
        <dbReference type="ARBA" id="ARBA00022679"/>
    </source>
</evidence>
<sequence>MSHPQPVGDKTEPPVTEEPAAQRRRDRERLDMLVNQASVGISQRALDGTLTLANQRFCDIVGRPLEDVLGRTQLSLTHPDDREASAAHFQRLLKTGEPFIVEKRYLRPDGSSVWVNNHVSLARDEVGHPEFIICVTQDITDRKRAEERLREGDERLRLAQEAGGIGLFTFDVVHRQLTVSPEFCRLYGIERVDTLPVSEIEQLILPEDRHLASTVQLQQQGRVSASVEYRIRQPRTGALRWISRRSELFRDENGKPLRLIGVAQDVTERRAAEDALREANERLQLTLNSSAVIGTWIWNIPQDRVTGDERFAKAFGVEPAQAARGIPLSMFVASMHPEDRPRIEALITRTLETGGPYRAEYRVRQARGSWLWVEANGYCVCDEQGRPVRFPGLVLDIDERKNAELRQAALVEIGDKLRDLTDTADIAGTAMERVGKLFGVLRAGYGSIDPRQEIVDMERDWVARPDVASVAGLHRFADYGVFIENLKRGETVAIPDIEKDERTAEGARNLLGIGIRALLNVPLLEQGHFVAVLYLHDAEVREWNEDEIEFVRNVADRIWAASERVKAMEQLRRANETLEQRVEERTRERDRVWSVSQELLVVADFEGRYLSVNPAWSTLLGWSPEELVGKDSTWLEHPEDRAKTLGEREQLSTGERTQRFENRLRHKDGSYRLLSWTAVPIPEDRLVYASARDITEQRQIEEQLRQSQKMEAVGKLTGGVAHDFNNLLQVIAGNLQLLQRDVAGNERGLRRVRTAIGSVERGARLASQLLAFARRQPLAPMVIHLGRLVRGMDELLRRSIGEDIEMETVISGGLWNTSVDPNQLENVILNLAINARDAMHNTGKLTIEVSNAMLDDRYALRHPEVLPGQYVLLAVSDTGSGMTPEVMDRAFEPFFTTKPEGRGTGLGLSMVYGFVKQSGGHVKIYSEVGHGTTLKIYLPRTFEAEMPLAEETMAGPIEGGHETILVVEDDAEVRATVVELLMELGYRVLKAPDGQSALAILQSGLPVDLLFTDVVMPGPVRSPELARQAKALLPDIEVLFTSGYTENAIVHGGRLDPGVHLLSKPHRREDLARKLRQLLDHRQQKKQEARALTPPPAKPVEPAPPSRLSVLLVEDDEDIRTSALELMGLLGHDVVAVPSAESALAELPSRRFDVLFTDVTLPGMSGVALAREVARLHPEMRIIIASGHGNSILSGEEERMKNVILLPKPYALPQIENALAQVAEER</sequence>
<dbReference type="SUPFAM" id="SSF55874">
    <property type="entry name" value="ATPase domain of HSP90 chaperone/DNA topoisomerase II/histidine kinase"/>
    <property type="match status" value="1"/>
</dbReference>
<feature type="domain" description="PAC" evidence="12">
    <location>
        <begin position="357"/>
        <end position="409"/>
    </location>
</feature>
<evidence type="ECO:0000256" key="3">
    <source>
        <dbReference type="ARBA" id="ARBA00022553"/>
    </source>
</evidence>
<evidence type="ECO:0000256" key="7">
    <source>
        <dbReference type="SAM" id="Coils"/>
    </source>
</evidence>
<dbReference type="InterPro" id="IPR013655">
    <property type="entry name" value="PAS_fold_3"/>
</dbReference>
<dbReference type="Proteomes" id="UP000217289">
    <property type="component" value="Chromosome"/>
</dbReference>
<evidence type="ECO:0000259" key="9">
    <source>
        <dbReference type="PROSITE" id="PS50109"/>
    </source>
</evidence>
<evidence type="ECO:0000313" key="14">
    <source>
        <dbReference type="Proteomes" id="UP000217289"/>
    </source>
</evidence>
<dbReference type="AlphaFoldDB" id="A0A250ILK2"/>
<feature type="domain" description="PAC" evidence="12">
    <location>
        <begin position="658"/>
        <end position="706"/>
    </location>
</feature>
<dbReference type="InterPro" id="IPR001610">
    <property type="entry name" value="PAC"/>
</dbReference>
<dbReference type="InterPro" id="IPR052162">
    <property type="entry name" value="Sensor_kinase/Photoreceptor"/>
</dbReference>
<dbReference type="InterPro" id="IPR036097">
    <property type="entry name" value="HisK_dim/P_sf"/>
</dbReference>
<feature type="domain" description="Response regulatory" evidence="10">
    <location>
        <begin position="963"/>
        <end position="1079"/>
    </location>
</feature>
<dbReference type="OrthoDB" id="9806821at2"/>
<evidence type="ECO:0000259" key="10">
    <source>
        <dbReference type="PROSITE" id="PS50110"/>
    </source>
</evidence>
<dbReference type="InterPro" id="IPR003018">
    <property type="entry name" value="GAF"/>
</dbReference>